<dbReference type="Proteomes" id="UP000471648">
    <property type="component" value="Unassembled WGS sequence"/>
</dbReference>
<sequence>TTDRPLTNIALSTQLEWSDAGERSPGLKVERRETPDGTWRAAELVVANDHQPLTGADGARDLAPGATRVVEYRFR</sequence>
<dbReference type="EMBL" id="JAAGME010000695">
    <property type="protein sequence ID" value="NEB68576.1"/>
    <property type="molecule type" value="Genomic_DNA"/>
</dbReference>
<dbReference type="AlphaFoldDB" id="A0A6N9V789"/>
<evidence type="ECO:0000313" key="1">
    <source>
        <dbReference type="EMBL" id="NEB68576.1"/>
    </source>
</evidence>
<dbReference type="RefSeq" id="WP_164357467.1">
    <property type="nucleotide sequence ID" value="NZ_JAAGME010000695.1"/>
</dbReference>
<gene>
    <name evidence="1" type="ORF">G3I39_16200</name>
</gene>
<proteinExistence type="predicted"/>
<comment type="caution">
    <text evidence="1">The sequence shown here is derived from an EMBL/GenBank/DDBJ whole genome shotgun (WGS) entry which is preliminary data.</text>
</comment>
<reference evidence="1 2" key="1">
    <citation type="submission" date="2020-01" db="EMBL/GenBank/DDBJ databases">
        <title>Insect and environment-associated Actinomycetes.</title>
        <authorList>
            <person name="Currrie C."/>
            <person name="Chevrette M."/>
            <person name="Carlson C."/>
            <person name="Stubbendieck R."/>
            <person name="Wendt-Pienkowski E."/>
        </authorList>
    </citation>
    <scope>NUCLEOTIDE SEQUENCE [LARGE SCALE GENOMIC DNA]</scope>
    <source>
        <strain evidence="1 2">SID14438</strain>
    </source>
</reference>
<accession>A0A6N9V789</accession>
<protein>
    <submittedName>
        <fullName evidence="1">Uncharacterized protein</fullName>
    </submittedName>
</protein>
<feature type="non-terminal residue" evidence="1">
    <location>
        <position position="1"/>
    </location>
</feature>
<name>A0A6N9V789_STRMI</name>
<organism evidence="1 2">
    <name type="scientific">Streptomyces microflavus</name>
    <name type="common">Streptomyces lipmanii</name>
    <dbReference type="NCBI Taxonomy" id="1919"/>
    <lineage>
        <taxon>Bacteria</taxon>
        <taxon>Bacillati</taxon>
        <taxon>Actinomycetota</taxon>
        <taxon>Actinomycetes</taxon>
        <taxon>Kitasatosporales</taxon>
        <taxon>Streptomycetaceae</taxon>
        <taxon>Streptomyces</taxon>
    </lineage>
</organism>
<feature type="non-terminal residue" evidence="1">
    <location>
        <position position="75"/>
    </location>
</feature>
<evidence type="ECO:0000313" key="2">
    <source>
        <dbReference type="Proteomes" id="UP000471648"/>
    </source>
</evidence>